<dbReference type="AlphaFoldDB" id="A0AAQ3KFC4"/>
<dbReference type="Gene3D" id="2.100.10.30">
    <property type="entry name" value="Jacalin-like lectin domain"/>
    <property type="match status" value="1"/>
</dbReference>
<sequence length="187" mass="21295">MRTASKSFSCWEFCHWITSCMRSRNLEPVLNTTTNFNDKIKPAMVTLGPSGNSSGANESMPARPDTQIIKIIIRHVDVICAIRILYRCNGKDEWTKWWGDKKDTQLLSEINLDEDEYLTSIYGSFNAFDNFYEVIRSLTFVSNKKTYGPYGSEVGVSFKYDAQQGRIVGFFGHVNKYLLAIGVYIVA</sequence>
<dbReference type="InterPro" id="IPR036404">
    <property type="entry name" value="Jacalin-like_lectin_dom_sf"/>
</dbReference>
<dbReference type="GO" id="GO:0030246">
    <property type="term" value="F:carbohydrate binding"/>
    <property type="evidence" value="ECO:0007669"/>
    <property type="project" value="UniProtKB-KW"/>
</dbReference>
<dbReference type="InterPro" id="IPR001229">
    <property type="entry name" value="Jacalin-like_lectin_dom"/>
</dbReference>
<dbReference type="SUPFAM" id="SSF51101">
    <property type="entry name" value="Mannose-binding lectins"/>
    <property type="match status" value="1"/>
</dbReference>
<evidence type="ECO:0000256" key="1">
    <source>
        <dbReference type="ARBA" id="ARBA00022734"/>
    </source>
</evidence>
<evidence type="ECO:0000259" key="2">
    <source>
        <dbReference type="PROSITE" id="PS51752"/>
    </source>
</evidence>
<dbReference type="InterPro" id="IPR033734">
    <property type="entry name" value="Jacalin-like_lectin_dom_plant"/>
</dbReference>
<protein>
    <recommendedName>
        <fullName evidence="2">Jacalin-type lectin domain-containing protein</fullName>
    </recommendedName>
</protein>
<dbReference type="SMART" id="SM00915">
    <property type="entry name" value="Jacalin"/>
    <property type="match status" value="1"/>
</dbReference>
<evidence type="ECO:0000313" key="4">
    <source>
        <dbReference type="Proteomes" id="UP001327560"/>
    </source>
</evidence>
<feature type="domain" description="Jacalin-type lectin" evidence="2">
    <location>
        <begin position="44"/>
        <end position="187"/>
    </location>
</feature>
<organism evidence="3 4">
    <name type="scientific">Canna indica</name>
    <name type="common">Indian-shot</name>
    <dbReference type="NCBI Taxonomy" id="4628"/>
    <lineage>
        <taxon>Eukaryota</taxon>
        <taxon>Viridiplantae</taxon>
        <taxon>Streptophyta</taxon>
        <taxon>Embryophyta</taxon>
        <taxon>Tracheophyta</taxon>
        <taxon>Spermatophyta</taxon>
        <taxon>Magnoliopsida</taxon>
        <taxon>Liliopsida</taxon>
        <taxon>Zingiberales</taxon>
        <taxon>Cannaceae</taxon>
        <taxon>Canna</taxon>
    </lineage>
</organism>
<dbReference type="PROSITE" id="PS51752">
    <property type="entry name" value="JACALIN_LECTIN"/>
    <property type="match status" value="1"/>
</dbReference>
<keyword evidence="4" id="KW-1185">Reference proteome</keyword>
<evidence type="ECO:0000313" key="3">
    <source>
        <dbReference type="EMBL" id="WOL05843.1"/>
    </source>
</evidence>
<keyword evidence="1" id="KW-0430">Lectin</keyword>
<accession>A0AAQ3KFC4</accession>
<dbReference type="PANTHER" id="PTHR46506">
    <property type="entry name" value="OS05G0143600 PROTEIN"/>
    <property type="match status" value="1"/>
</dbReference>
<dbReference type="CDD" id="cd09612">
    <property type="entry name" value="Jacalin"/>
    <property type="match status" value="1"/>
</dbReference>
<dbReference type="EMBL" id="CP136893">
    <property type="protein sequence ID" value="WOL05843.1"/>
    <property type="molecule type" value="Genomic_DNA"/>
</dbReference>
<reference evidence="3 4" key="1">
    <citation type="submission" date="2023-10" db="EMBL/GenBank/DDBJ databases">
        <title>Chromosome-scale genome assembly provides insights into flower coloration mechanisms of Canna indica.</title>
        <authorList>
            <person name="Li C."/>
        </authorList>
    </citation>
    <scope>NUCLEOTIDE SEQUENCE [LARGE SCALE GENOMIC DNA]</scope>
    <source>
        <tissue evidence="3">Flower</tissue>
    </source>
</reference>
<dbReference type="Pfam" id="PF01419">
    <property type="entry name" value="Jacalin"/>
    <property type="match status" value="1"/>
</dbReference>
<name>A0AAQ3KFC4_9LILI</name>
<gene>
    <name evidence="3" type="ORF">Cni_G14574</name>
</gene>
<proteinExistence type="predicted"/>
<dbReference type="Proteomes" id="UP001327560">
    <property type="component" value="Chromosome 4"/>
</dbReference>